<proteinExistence type="predicted"/>
<dbReference type="EMBL" id="CP111025">
    <property type="protein sequence ID" value="WAR26404.1"/>
    <property type="molecule type" value="Genomic_DNA"/>
</dbReference>
<evidence type="ECO:0000313" key="2">
    <source>
        <dbReference type="Proteomes" id="UP001164746"/>
    </source>
</evidence>
<feature type="non-terminal residue" evidence="1">
    <location>
        <position position="1"/>
    </location>
</feature>
<organism evidence="1 2">
    <name type="scientific">Mya arenaria</name>
    <name type="common">Soft-shell clam</name>
    <dbReference type="NCBI Taxonomy" id="6604"/>
    <lineage>
        <taxon>Eukaryota</taxon>
        <taxon>Metazoa</taxon>
        <taxon>Spiralia</taxon>
        <taxon>Lophotrochozoa</taxon>
        <taxon>Mollusca</taxon>
        <taxon>Bivalvia</taxon>
        <taxon>Autobranchia</taxon>
        <taxon>Heteroconchia</taxon>
        <taxon>Euheterodonta</taxon>
        <taxon>Imparidentia</taxon>
        <taxon>Neoheterodontei</taxon>
        <taxon>Myida</taxon>
        <taxon>Myoidea</taxon>
        <taxon>Myidae</taxon>
        <taxon>Mya</taxon>
    </lineage>
</organism>
<gene>
    <name evidence="1" type="ORF">MAR_012108</name>
</gene>
<dbReference type="Proteomes" id="UP001164746">
    <property type="component" value="Chromosome 14"/>
</dbReference>
<dbReference type="Gene3D" id="3.30.420.40">
    <property type="match status" value="1"/>
</dbReference>
<keyword evidence="2" id="KW-1185">Reference proteome</keyword>
<protein>
    <submittedName>
        <fullName evidence="1">HS12B-like protein</fullName>
    </submittedName>
</protein>
<accession>A0ABY7FZN0</accession>
<dbReference type="PANTHER" id="PTHR14187:SF5">
    <property type="entry name" value="HEAT SHOCK 70 KDA PROTEIN 12A"/>
    <property type="match status" value="1"/>
</dbReference>
<reference evidence="1" key="1">
    <citation type="submission" date="2022-11" db="EMBL/GenBank/DDBJ databases">
        <title>Centuries of genome instability and evolution in soft-shell clam transmissible cancer (bioRxiv).</title>
        <authorList>
            <person name="Hart S.F.M."/>
            <person name="Yonemitsu M.A."/>
            <person name="Giersch R.M."/>
            <person name="Beal B.F."/>
            <person name="Arriagada G."/>
            <person name="Davis B.W."/>
            <person name="Ostrander E.A."/>
            <person name="Goff S.P."/>
            <person name="Metzger M.J."/>
        </authorList>
    </citation>
    <scope>NUCLEOTIDE SEQUENCE</scope>
    <source>
        <strain evidence="1">MELC-2E11</strain>
        <tissue evidence="1">Siphon/mantle</tissue>
    </source>
</reference>
<name>A0ABY7FZN0_MYAAR</name>
<dbReference type="PANTHER" id="PTHR14187">
    <property type="entry name" value="ALPHA KINASE/ELONGATION FACTOR 2 KINASE"/>
    <property type="match status" value="1"/>
</dbReference>
<evidence type="ECO:0000313" key="1">
    <source>
        <dbReference type="EMBL" id="WAR26404.1"/>
    </source>
</evidence>
<sequence>MPKHLLVAAIDFGTTYSSWAFSFRFDYDSDPTKVSAKQWQGHESTKGPTCVLIKPDGKTLHSFGFDAEAKYAELIEEDENKDWFFFRRFKMMLWKQKLNRNSLLEDENGRKLLAMTVFCVVNK</sequence>